<evidence type="ECO:0000256" key="2">
    <source>
        <dbReference type="SAM" id="Phobius"/>
    </source>
</evidence>
<reference evidence="3 4" key="1">
    <citation type="journal article" date="2023" name="Elife">
        <title>Identification of key yeast species and microbe-microbe interactions impacting larval growth of Drosophila in the wild.</title>
        <authorList>
            <person name="Mure A."/>
            <person name="Sugiura Y."/>
            <person name="Maeda R."/>
            <person name="Honda K."/>
            <person name="Sakurai N."/>
            <person name="Takahashi Y."/>
            <person name="Watada M."/>
            <person name="Katoh T."/>
            <person name="Gotoh A."/>
            <person name="Gotoh Y."/>
            <person name="Taniguchi I."/>
            <person name="Nakamura K."/>
            <person name="Hayashi T."/>
            <person name="Katayama T."/>
            <person name="Uemura T."/>
            <person name="Hattori Y."/>
        </authorList>
    </citation>
    <scope>NUCLEOTIDE SEQUENCE [LARGE SCALE GENOMIC DNA]</scope>
    <source>
        <strain evidence="3 4">PK-24</strain>
    </source>
</reference>
<evidence type="ECO:0000313" key="4">
    <source>
        <dbReference type="Proteomes" id="UP001378960"/>
    </source>
</evidence>
<accession>A0AAV5R8C7</accession>
<feature type="transmembrane region" description="Helical" evidence="2">
    <location>
        <begin position="21"/>
        <end position="39"/>
    </location>
</feature>
<feature type="coiled-coil region" evidence="1">
    <location>
        <begin position="201"/>
        <end position="235"/>
    </location>
</feature>
<organism evidence="3 4">
    <name type="scientific">Pichia kluyveri</name>
    <name type="common">Yeast</name>
    <dbReference type="NCBI Taxonomy" id="36015"/>
    <lineage>
        <taxon>Eukaryota</taxon>
        <taxon>Fungi</taxon>
        <taxon>Dikarya</taxon>
        <taxon>Ascomycota</taxon>
        <taxon>Saccharomycotina</taxon>
        <taxon>Pichiomycetes</taxon>
        <taxon>Pichiales</taxon>
        <taxon>Pichiaceae</taxon>
        <taxon>Pichia</taxon>
    </lineage>
</organism>
<keyword evidence="2" id="KW-0812">Transmembrane</keyword>
<dbReference type="Proteomes" id="UP001378960">
    <property type="component" value="Unassembled WGS sequence"/>
</dbReference>
<comment type="caution">
    <text evidence="3">The sequence shown here is derived from an EMBL/GenBank/DDBJ whole genome shotgun (WGS) entry which is preliminary data.</text>
</comment>
<keyword evidence="1" id="KW-0175">Coiled coil</keyword>
<evidence type="ECO:0000256" key="1">
    <source>
        <dbReference type="SAM" id="Coils"/>
    </source>
</evidence>
<gene>
    <name evidence="3" type="ORF">DAPK24_036280</name>
</gene>
<sequence>MQGVEIMDTLMNKFGTNLTPYFLSIGASMVGVFIGSIYSDNESLLEFQRHLDQESYFREMVEHFVGKEMFFSVLQLSIGIMVFVFFMFALFLRMYVSKLINSNNNELIEGMMERLQKMEDVIELVLKDNNALDLKQVKLFNQEIEEQKKSFNDLITNKSLELETKLSDVKNTCVKVKNLVHVDYKKIMEISSKFTNIDESVQDMSSKVEKIFEKLDDLQKKVDQTFNEVEGEMNKELKKINDLSKSLHEQNDVNELNILKCNAMLTNSRILLDASIAKFENLEKSANEPISEDSGKLICCLKEAVQLTEFLENPTSTNDNFSKELPFHNNSFTNSINSLVFELMKKLTTMEEKMTNQLSMINKNTSKIKKLDVQTTEKLTDLKFYSDEWITAWVSVIYSLFNSSFLHLETQLFGIDSMEYPNIFDFKDAELKKHSKIFYQIMDQCKETCLKIVKEVNLLIFEYYLVQTTYTNSNTSLLSICYKKIDDELFNLFEDFEFIVKKSEIPLKKQTEIINTLCRLKCDLSSDLKSDTDRFNGLVKQNLDDFYLIHDTMKSLFKDTGSLQISDKSVSLNYDSVIELSDHSNSIISVSHEDSSFSENDSSLDDSALRPFKLNSAKRRSRDLDFVEL</sequence>
<name>A0AAV5R8C7_PICKL</name>
<feature type="transmembrane region" description="Helical" evidence="2">
    <location>
        <begin position="69"/>
        <end position="92"/>
    </location>
</feature>
<protein>
    <recommendedName>
        <fullName evidence="5">Karyogamy protein 5</fullName>
    </recommendedName>
</protein>
<dbReference type="EMBL" id="BTGB01000005">
    <property type="protein sequence ID" value="GMM47053.1"/>
    <property type="molecule type" value="Genomic_DNA"/>
</dbReference>
<dbReference type="AlphaFoldDB" id="A0AAV5R8C7"/>
<keyword evidence="2" id="KW-0472">Membrane</keyword>
<keyword evidence="4" id="KW-1185">Reference proteome</keyword>
<proteinExistence type="predicted"/>
<keyword evidence="2" id="KW-1133">Transmembrane helix</keyword>
<evidence type="ECO:0000313" key="3">
    <source>
        <dbReference type="EMBL" id="GMM47053.1"/>
    </source>
</evidence>
<evidence type="ECO:0008006" key="5">
    <source>
        <dbReference type="Google" id="ProtNLM"/>
    </source>
</evidence>